<reference evidence="3 4" key="1">
    <citation type="submission" date="2019-07" db="EMBL/GenBank/DDBJ databases">
        <title>Whole genome shotgun sequence of Chitinophaga cymbidii NBRC 109752.</title>
        <authorList>
            <person name="Hosoyama A."/>
            <person name="Uohara A."/>
            <person name="Ohji S."/>
            <person name="Ichikawa N."/>
        </authorList>
    </citation>
    <scope>NUCLEOTIDE SEQUENCE [LARGE SCALE GENOMIC DNA]</scope>
    <source>
        <strain evidence="3 4">NBRC 109752</strain>
    </source>
</reference>
<dbReference type="EMBL" id="BKAU01000004">
    <property type="protein sequence ID" value="GEP97246.1"/>
    <property type="molecule type" value="Genomic_DNA"/>
</dbReference>
<dbReference type="SUPFAM" id="SSF55961">
    <property type="entry name" value="Bet v1-like"/>
    <property type="match status" value="1"/>
</dbReference>
<feature type="domain" description="Activator of Hsp90 ATPase homologue 1/2-like C-terminal" evidence="2">
    <location>
        <begin position="13"/>
        <end position="141"/>
    </location>
</feature>
<organism evidence="3 4">
    <name type="scientific">Chitinophaga cymbidii</name>
    <dbReference type="NCBI Taxonomy" id="1096750"/>
    <lineage>
        <taxon>Bacteria</taxon>
        <taxon>Pseudomonadati</taxon>
        <taxon>Bacteroidota</taxon>
        <taxon>Chitinophagia</taxon>
        <taxon>Chitinophagales</taxon>
        <taxon>Chitinophagaceae</taxon>
        <taxon>Chitinophaga</taxon>
    </lineage>
</organism>
<protein>
    <recommendedName>
        <fullName evidence="2">Activator of Hsp90 ATPase homologue 1/2-like C-terminal domain-containing protein</fullName>
    </recommendedName>
</protein>
<comment type="caution">
    <text evidence="3">The sequence shown here is derived from an EMBL/GenBank/DDBJ whole genome shotgun (WGS) entry which is preliminary data.</text>
</comment>
<evidence type="ECO:0000313" key="3">
    <source>
        <dbReference type="EMBL" id="GEP97246.1"/>
    </source>
</evidence>
<dbReference type="InterPro" id="IPR023393">
    <property type="entry name" value="START-like_dom_sf"/>
</dbReference>
<comment type="similarity">
    <text evidence="1">Belongs to the AHA1 family.</text>
</comment>
<dbReference type="OrthoDB" id="2355173at2"/>
<proteinExistence type="inferred from homology"/>
<dbReference type="AlphaFoldDB" id="A0A512RNG3"/>
<sequence>MRKLFIEKAIIIDAHISDVWKVLTDPQLNKQWIQEWWPELETLEADWRPGGHVVWKLKDGQTGADGKVTIADPYTMLSFSFRINEPNTSKQEIITYKLEERDNHTYLLVTVGDYGDTPEHELCYPGAVESWDLSLPKIKALSEK</sequence>
<evidence type="ECO:0000256" key="1">
    <source>
        <dbReference type="ARBA" id="ARBA00006817"/>
    </source>
</evidence>
<dbReference type="RefSeq" id="WP_146864632.1">
    <property type="nucleotide sequence ID" value="NZ_BKAU01000004.1"/>
</dbReference>
<accession>A0A512RNG3</accession>
<dbReference type="InterPro" id="IPR013538">
    <property type="entry name" value="ASHA1/2-like_C"/>
</dbReference>
<dbReference type="Proteomes" id="UP000321436">
    <property type="component" value="Unassembled WGS sequence"/>
</dbReference>
<keyword evidence="4" id="KW-1185">Reference proteome</keyword>
<gene>
    <name evidence="3" type="ORF">CCY01nite_35060</name>
</gene>
<name>A0A512RNG3_9BACT</name>
<dbReference type="CDD" id="cd07814">
    <property type="entry name" value="SRPBCC_CalC_Aha1-like"/>
    <property type="match status" value="1"/>
</dbReference>
<dbReference type="Gene3D" id="3.30.530.20">
    <property type="match status" value="1"/>
</dbReference>
<dbReference type="Pfam" id="PF08327">
    <property type="entry name" value="AHSA1"/>
    <property type="match status" value="1"/>
</dbReference>
<evidence type="ECO:0000259" key="2">
    <source>
        <dbReference type="Pfam" id="PF08327"/>
    </source>
</evidence>
<evidence type="ECO:0000313" key="4">
    <source>
        <dbReference type="Proteomes" id="UP000321436"/>
    </source>
</evidence>